<evidence type="ECO:0000313" key="1">
    <source>
        <dbReference type="EMBL" id="QRD03203.1"/>
    </source>
</evidence>
<dbReference type="VEuPathDB" id="FungiDB:JI435_419250"/>
<dbReference type="AlphaFoldDB" id="A0A7U2FDD9"/>
<sequence>MLVAGLNAARCVYLHYSCWCSLDIFTTLRLIANMEFDCIDCILSKLYRPTIAEDMHARVIVYDAFAVSRLLLEALNVIKSVQA</sequence>
<protein>
    <submittedName>
        <fullName evidence="1">Uncharacterized protein</fullName>
    </submittedName>
</protein>
<proteinExistence type="predicted"/>
<organism evidence="1 2">
    <name type="scientific">Phaeosphaeria nodorum (strain SN15 / ATCC MYA-4574 / FGSC 10173)</name>
    <name type="common">Glume blotch fungus</name>
    <name type="synonym">Parastagonospora nodorum</name>
    <dbReference type="NCBI Taxonomy" id="321614"/>
    <lineage>
        <taxon>Eukaryota</taxon>
        <taxon>Fungi</taxon>
        <taxon>Dikarya</taxon>
        <taxon>Ascomycota</taxon>
        <taxon>Pezizomycotina</taxon>
        <taxon>Dothideomycetes</taxon>
        <taxon>Pleosporomycetidae</taxon>
        <taxon>Pleosporales</taxon>
        <taxon>Pleosporineae</taxon>
        <taxon>Phaeosphaeriaceae</taxon>
        <taxon>Parastagonospora</taxon>
    </lineage>
</organism>
<keyword evidence="2" id="KW-1185">Reference proteome</keyword>
<gene>
    <name evidence="1" type="ORF">JI435_419250</name>
</gene>
<dbReference type="EMBL" id="CP069037">
    <property type="protein sequence ID" value="QRD03203.1"/>
    <property type="molecule type" value="Genomic_DNA"/>
</dbReference>
<accession>A0A7U2FDD9</accession>
<reference evidence="2" key="1">
    <citation type="journal article" date="2021" name="BMC Genomics">
        <title>Chromosome-level genome assembly and manually-curated proteome of model necrotroph Parastagonospora nodorum Sn15 reveals a genome-wide trove of candidate effector homologs, and redundancy of virulence-related functions within an accessory chromosome.</title>
        <authorList>
            <person name="Bertazzoni S."/>
            <person name="Jones D.A.B."/>
            <person name="Phan H.T."/>
            <person name="Tan K.-C."/>
            <person name="Hane J.K."/>
        </authorList>
    </citation>
    <scope>NUCLEOTIDE SEQUENCE [LARGE SCALE GENOMIC DNA]</scope>
    <source>
        <strain evidence="2">SN15 / ATCC MYA-4574 / FGSC 10173)</strain>
    </source>
</reference>
<name>A0A7U2FDD9_PHANO</name>
<dbReference type="Proteomes" id="UP000663193">
    <property type="component" value="Chromosome 15"/>
</dbReference>
<evidence type="ECO:0000313" key="2">
    <source>
        <dbReference type="Proteomes" id="UP000663193"/>
    </source>
</evidence>